<feature type="domain" description="NAD(+) hydrolase ThsA Sir2/TIR-associating SLOG" evidence="1">
    <location>
        <begin position="275"/>
        <end position="466"/>
    </location>
</feature>
<reference evidence="2 3" key="1">
    <citation type="submission" date="2022-08" db="EMBL/GenBank/DDBJ databases">
        <title>Aerococcaceae sp. nov isolated from spoiled eye mask.</title>
        <authorList>
            <person name="Zhou G."/>
            <person name="Xie X.-B."/>
            <person name="Shi Q.-S."/>
            <person name="Wang Y.-S."/>
            <person name="Wen X."/>
            <person name="Peng H."/>
            <person name="Yang X.-J."/>
            <person name="Tao H.-B."/>
            <person name="Huang X.-M."/>
        </authorList>
    </citation>
    <scope>NUCLEOTIDE SEQUENCE [LARGE SCALE GENOMIC DNA]</scope>
    <source>
        <strain evidence="3">DM20194951</strain>
    </source>
</reference>
<dbReference type="InterPro" id="IPR041486">
    <property type="entry name" value="ThsA_STALD"/>
</dbReference>
<evidence type="ECO:0000313" key="3">
    <source>
        <dbReference type="Proteomes" id="UP001315967"/>
    </source>
</evidence>
<name>A0ABY5P8Y2_9LACT</name>
<evidence type="ECO:0000313" key="2">
    <source>
        <dbReference type="EMBL" id="UUX35207.1"/>
    </source>
</evidence>
<dbReference type="Pfam" id="PF13289">
    <property type="entry name" value="SIR2_2"/>
    <property type="match status" value="1"/>
</dbReference>
<gene>
    <name evidence="2" type="ORF">NRE15_06070</name>
</gene>
<evidence type="ECO:0000259" key="1">
    <source>
        <dbReference type="Pfam" id="PF18185"/>
    </source>
</evidence>
<keyword evidence="3" id="KW-1185">Reference proteome</keyword>
<dbReference type="SUPFAM" id="SSF52467">
    <property type="entry name" value="DHS-like NAD/FAD-binding domain"/>
    <property type="match status" value="1"/>
</dbReference>
<dbReference type="InterPro" id="IPR029035">
    <property type="entry name" value="DHS-like_NAD/FAD-binding_dom"/>
</dbReference>
<protein>
    <submittedName>
        <fullName evidence="2">SIR2 family protein</fullName>
    </submittedName>
</protein>
<organism evidence="2 3">
    <name type="scientific">Fundicoccus culcitae</name>
    <dbReference type="NCBI Taxonomy" id="2969821"/>
    <lineage>
        <taxon>Bacteria</taxon>
        <taxon>Bacillati</taxon>
        <taxon>Bacillota</taxon>
        <taxon>Bacilli</taxon>
        <taxon>Lactobacillales</taxon>
        <taxon>Aerococcaceae</taxon>
        <taxon>Fundicoccus</taxon>
    </lineage>
</organism>
<sequence>MNGRLKKDELIREYVRALTNGNAALFAGAGLSIPSGGLSWAKLLEKEAKNIGIDVHKEHDLTSVAQYIYNESGSRQVITDLLKNHINEYGKVNENHKILSALPINKIWTTNYDDYIEKSLMEANKAYDVKKSVDDMTSESDDAETTIYKMHGDIGNLNNTVILKDDYELYDTKNEVFLNALQNDLINHTFLFFGFSFDDPNLQNILSKVRIMIGDSGRRHYCILKKVSIDDQEFINLESNEKEEAFKNRKNMQRLRVNDLKRYNINAVLVDDYKEMTDILTHIKYSFLSNTVFVSGAYDKVESFLGFENDEATRVAGEFTKKLGFRLCQENYKVKSGFGLGVGRNIVQGFLDAEAYAGRSKLSKDLTIHPFPAGYSQEQNHTYREKIMVDAGICIIVFGNKTDPVNGDIIKSNGILDEYSVAKEYGQFIIPIGLTGYLAKDLWKSVQRYDRLPKMNELINQLNDESIFNGLDENDDTGKINLLLDLIFEILELYKTNLDKIYDNLAASSK</sequence>
<dbReference type="Proteomes" id="UP001315967">
    <property type="component" value="Chromosome"/>
</dbReference>
<proteinExistence type="predicted"/>
<dbReference type="RefSeq" id="WP_313794700.1">
    <property type="nucleotide sequence ID" value="NZ_CP102453.1"/>
</dbReference>
<accession>A0ABY5P8Y2</accession>
<dbReference type="EMBL" id="CP102453">
    <property type="protein sequence ID" value="UUX35207.1"/>
    <property type="molecule type" value="Genomic_DNA"/>
</dbReference>
<dbReference type="Pfam" id="PF18185">
    <property type="entry name" value="STALD"/>
    <property type="match status" value="1"/>
</dbReference>